<sequence>MNYVHKIVYPIHQRSEDPVSHKYEEDRRNLKRYVPYLYPVSSKIASFKKISMWLQENPMYGFGGKIEHHCGSNFLKKGKPIDIWCASKERSDDGARDGVLEKLLHVSVSLSLEYGEAGSIQGKVENGSHSPIGGGGGKTKGYFPGSKPLPFTQPFFINISPS</sequence>
<protein>
    <submittedName>
        <fullName evidence="1">Uncharacterized protein</fullName>
    </submittedName>
</protein>
<accession>A0ACB9H6P4</accession>
<organism evidence="1 2">
    <name type="scientific">Cichorium intybus</name>
    <name type="common">Chicory</name>
    <dbReference type="NCBI Taxonomy" id="13427"/>
    <lineage>
        <taxon>Eukaryota</taxon>
        <taxon>Viridiplantae</taxon>
        <taxon>Streptophyta</taxon>
        <taxon>Embryophyta</taxon>
        <taxon>Tracheophyta</taxon>
        <taxon>Spermatophyta</taxon>
        <taxon>Magnoliopsida</taxon>
        <taxon>eudicotyledons</taxon>
        <taxon>Gunneridae</taxon>
        <taxon>Pentapetalae</taxon>
        <taxon>asterids</taxon>
        <taxon>campanulids</taxon>
        <taxon>Asterales</taxon>
        <taxon>Asteraceae</taxon>
        <taxon>Cichorioideae</taxon>
        <taxon>Cichorieae</taxon>
        <taxon>Cichoriinae</taxon>
        <taxon>Cichorium</taxon>
    </lineage>
</organism>
<evidence type="ECO:0000313" key="1">
    <source>
        <dbReference type="EMBL" id="KAI3790632.1"/>
    </source>
</evidence>
<reference evidence="2" key="1">
    <citation type="journal article" date="2022" name="Mol. Ecol. Resour.">
        <title>The genomes of chicory, endive, great burdock and yacon provide insights into Asteraceae palaeo-polyploidization history and plant inulin production.</title>
        <authorList>
            <person name="Fan W."/>
            <person name="Wang S."/>
            <person name="Wang H."/>
            <person name="Wang A."/>
            <person name="Jiang F."/>
            <person name="Liu H."/>
            <person name="Zhao H."/>
            <person name="Xu D."/>
            <person name="Zhang Y."/>
        </authorList>
    </citation>
    <scope>NUCLEOTIDE SEQUENCE [LARGE SCALE GENOMIC DNA]</scope>
    <source>
        <strain evidence="2">cv. Punajuju</strain>
    </source>
</reference>
<comment type="caution">
    <text evidence="1">The sequence shown here is derived from an EMBL/GenBank/DDBJ whole genome shotgun (WGS) entry which is preliminary data.</text>
</comment>
<proteinExistence type="predicted"/>
<dbReference type="Proteomes" id="UP001055811">
    <property type="component" value="Linkage Group LG01"/>
</dbReference>
<reference evidence="1 2" key="2">
    <citation type="journal article" date="2022" name="Mol. Ecol. Resour.">
        <title>The genomes of chicory, endive, great burdock and yacon provide insights into Asteraceae paleo-polyploidization history and plant inulin production.</title>
        <authorList>
            <person name="Fan W."/>
            <person name="Wang S."/>
            <person name="Wang H."/>
            <person name="Wang A."/>
            <person name="Jiang F."/>
            <person name="Liu H."/>
            <person name="Zhao H."/>
            <person name="Xu D."/>
            <person name="Zhang Y."/>
        </authorList>
    </citation>
    <scope>NUCLEOTIDE SEQUENCE [LARGE SCALE GENOMIC DNA]</scope>
    <source>
        <strain evidence="2">cv. Punajuju</strain>
        <tissue evidence="1">Leaves</tissue>
    </source>
</reference>
<evidence type="ECO:0000313" key="2">
    <source>
        <dbReference type="Proteomes" id="UP001055811"/>
    </source>
</evidence>
<dbReference type="EMBL" id="CM042009">
    <property type="protein sequence ID" value="KAI3790632.1"/>
    <property type="molecule type" value="Genomic_DNA"/>
</dbReference>
<keyword evidence="2" id="KW-1185">Reference proteome</keyword>
<name>A0ACB9H6P4_CICIN</name>
<gene>
    <name evidence="1" type="ORF">L2E82_03825</name>
</gene>